<dbReference type="GO" id="GO:0030976">
    <property type="term" value="F:thiamine pyrophosphate binding"/>
    <property type="evidence" value="ECO:0007669"/>
    <property type="project" value="InterPro"/>
</dbReference>
<dbReference type="InterPro" id="IPR011766">
    <property type="entry name" value="TPP_enzyme_TPP-bd"/>
</dbReference>
<evidence type="ECO:0000259" key="6">
    <source>
        <dbReference type="Pfam" id="PF02776"/>
    </source>
</evidence>
<evidence type="ECO:0000256" key="2">
    <source>
        <dbReference type="ARBA" id="ARBA00023052"/>
    </source>
</evidence>
<dbReference type="InterPro" id="IPR012000">
    <property type="entry name" value="Thiamin_PyroP_enz_cen_dom"/>
</dbReference>
<dbReference type="InterPro" id="IPR029061">
    <property type="entry name" value="THDP-binding"/>
</dbReference>
<dbReference type="CDD" id="cd00568">
    <property type="entry name" value="TPP_enzymes"/>
    <property type="match status" value="1"/>
</dbReference>
<dbReference type="KEGG" id="psin:CAK95_17670"/>
<dbReference type="SUPFAM" id="SSF52467">
    <property type="entry name" value="DHS-like NAD/FAD-binding domain"/>
    <property type="match status" value="1"/>
</dbReference>
<dbReference type="GO" id="GO:0005948">
    <property type="term" value="C:acetolactate synthase complex"/>
    <property type="evidence" value="ECO:0007669"/>
    <property type="project" value="TreeGrafter"/>
</dbReference>
<dbReference type="Pfam" id="PF02775">
    <property type="entry name" value="TPP_enzyme_C"/>
    <property type="match status" value="1"/>
</dbReference>
<dbReference type="GO" id="GO:0000287">
    <property type="term" value="F:magnesium ion binding"/>
    <property type="evidence" value="ECO:0007669"/>
    <property type="project" value="InterPro"/>
</dbReference>
<dbReference type="PROSITE" id="PS00187">
    <property type="entry name" value="TPP_ENZYMES"/>
    <property type="match status" value="1"/>
</dbReference>
<feature type="domain" description="Thiamine pyrophosphate enzyme N-terminal TPP-binding" evidence="6">
    <location>
        <begin position="8"/>
        <end position="117"/>
    </location>
</feature>
<dbReference type="Pfam" id="PF00205">
    <property type="entry name" value="TPP_enzyme_M"/>
    <property type="match status" value="1"/>
</dbReference>
<gene>
    <name evidence="7" type="ORF">CAK95_17670</name>
</gene>
<dbReference type="CDD" id="cd07035">
    <property type="entry name" value="TPP_PYR_POX_like"/>
    <property type="match status" value="1"/>
</dbReference>
<comment type="similarity">
    <text evidence="1 3">Belongs to the TPP enzyme family.</text>
</comment>
<sequence>MTDFNRLSEDIAEHGVKHVFGIPGSGETLSLIDALEKRGVPFHLTHSEGAGALMAATVGRLSNAAGVSLSIKGPGLTNAIPGIAAAWFEGFPLVHFTEGFPPKASLSKAHKRIDQAALVGPIVKDVRYLTQAGPGFSEIAAFARAEEPGPSVVTLAGKVDTDPPAFVQAPTVKSDLQAALKLVNSAERPIVIAGTLAHRAGLRDVLASFPFPVFSTAASKGIIDETAANAAGVFTGVGLKLTPEYQLLSQADLIVGIGLTAREALATQPFSVPFLAIEAVETPGTAAFAPTARVHIEHVAEILTPLQQRIWGLEDLAHIVAALQARMQEGFLPGAVFHAIERRFDRHARLVLDTGYFCTIGEHALRPREADLCLMSGQGRYMGTGLPMALGAALHDPMTPTIAVFGDGGVAMHLAEARLAAQHRLPLLIVLMTDNSFSSIRTRALKDGLTQKPLTMDGKGWTAAFEALGLPSHRAENLTAVESALAAWQPQSGPAFLEIPFAPEPYEAMVAGIR</sequence>
<organism evidence="7 8">
    <name type="scientific">Pseudorhodoplanes sinuspersici</name>
    <dbReference type="NCBI Taxonomy" id="1235591"/>
    <lineage>
        <taxon>Bacteria</taxon>
        <taxon>Pseudomonadati</taxon>
        <taxon>Pseudomonadota</taxon>
        <taxon>Alphaproteobacteria</taxon>
        <taxon>Hyphomicrobiales</taxon>
        <taxon>Pseudorhodoplanes</taxon>
    </lineage>
</organism>
<dbReference type="SUPFAM" id="SSF52518">
    <property type="entry name" value="Thiamin diphosphate-binding fold (THDP-binding)"/>
    <property type="match status" value="2"/>
</dbReference>
<keyword evidence="2 3" id="KW-0786">Thiamine pyrophosphate</keyword>
<evidence type="ECO:0000256" key="1">
    <source>
        <dbReference type="ARBA" id="ARBA00007812"/>
    </source>
</evidence>
<name>A0A1W6ZTH3_9HYPH</name>
<feature type="domain" description="Thiamine pyrophosphate enzyme central" evidence="4">
    <location>
        <begin position="176"/>
        <end position="268"/>
    </location>
</feature>
<dbReference type="InterPro" id="IPR012001">
    <property type="entry name" value="Thiamin_PyroP_enz_TPP-bd_dom"/>
</dbReference>
<dbReference type="OrthoDB" id="4494979at2"/>
<evidence type="ECO:0000313" key="7">
    <source>
        <dbReference type="EMBL" id="ARQ00707.1"/>
    </source>
</evidence>
<dbReference type="GO" id="GO:0050660">
    <property type="term" value="F:flavin adenine dinucleotide binding"/>
    <property type="evidence" value="ECO:0007669"/>
    <property type="project" value="TreeGrafter"/>
</dbReference>
<dbReference type="PANTHER" id="PTHR18968">
    <property type="entry name" value="THIAMINE PYROPHOSPHATE ENZYMES"/>
    <property type="match status" value="1"/>
</dbReference>
<evidence type="ECO:0000259" key="5">
    <source>
        <dbReference type="Pfam" id="PF02775"/>
    </source>
</evidence>
<evidence type="ECO:0000313" key="8">
    <source>
        <dbReference type="Proteomes" id="UP000194137"/>
    </source>
</evidence>
<evidence type="ECO:0000256" key="3">
    <source>
        <dbReference type="RuleBase" id="RU362132"/>
    </source>
</evidence>
<reference evidence="7 8" key="1">
    <citation type="submission" date="2017-05" db="EMBL/GenBank/DDBJ databases">
        <title>Full genome sequence of Pseudorhodoplanes sinuspersici.</title>
        <authorList>
            <person name="Dastgheib S.M.M."/>
            <person name="Shavandi M."/>
            <person name="Tirandaz H."/>
        </authorList>
    </citation>
    <scope>NUCLEOTIDE SEQUENCE [LARGE SCALE GENOMIC DNA]</scope>
    <source>
        <strain evidence="7 8">RIPI110</strain>
    </source>
</reference>
<dbReference type="Proteomes" id="UP000194137">
    <property type="component" value="Chromosome"/>
</dbReference>
<dbReference type="EMBL" id="CP021112">
    <property type="protein sequence ID" value="ARQ00707.1"/>
    <property type="molecule type" value="Genomic_DNA"/>
</dbReference>
<protein>
    <submittedName>
        <fullName evidence="7">Uncharacterized protein</fullName>
    </submittedName>
</protein>
<dbReference type="GO" id="GO:0009099">
    <property type="term" value="P:L-valine biosynthetic process"/>
    <property type="evidence" value="ECO:0007669"/>
    <property type="project" value="TreeGrafter"/>
</dbReference>
<dbReference type="GO" id="GO:0009097">
    <property type="term" value="P:isoleucine biosynthetic process"/>
    <property type="evidence" value="ECO:0007669"/>
    <property type="project" value="TreeGrafter"/>
</dbReference>
<dbReference type="STRING" id="1235591.CAK95_17670"/>
<dbReference type="RefSeq" id="WP_086089102.1">
    <property type="nucleotide sequence ID" value="NZ_CP021112.1"/>
</dbReference>
<proteinExistence type="inferred from homology"/>
<dbReference type="InterPro" id="IPR045229">
    <property type="entry name" value="TPP_enz"/>
</dbReference>
<keyword evidence="8" id="KW-1185">Reference proteome</keyword>
<accession>A0A1W6ZTH3</accession>
<dbReference type="Gene3D" id="3.40.50.1220">
    <property type="entry name" value="TPP-binding domain"/>
    <property type="match status" value="1"/>
</dbReference>
<evidence type="ECO:0000259" key="4">
    <source>
        <dbReference type="Pfam" id="PF00205"/>
    </source>
</evidence>
<dbReference type="InterPro" id="IPR029035">
    <property type="entry name" value="DHS-like_NAD/FAD-binding_dom"/>
</dbReference>
<dbReference type="InterPro" id="IPR000399">
    <property type="entry name" value="TPP-bd_CS"/>
</dbReference>
<dbReference type="AlphaFoldDB" id="A0A1W6ZTH3"/>
<dbReference type="GO" id="GO:0003984">
    <property type="term" value="F:acetolactate synthase activity"/>
    <property type="evidence" value="ECO:0007669"/>
    <property type="project" value="TreeGrafter"/>
</dbReference>
<dbReference type="Pfam" id="PF02776">
    <property type="entry name" value="TPP_enzyme_N"/>
    <property type="match status" value="1"/>
</dbReference>
<feature type="domain" description="Thiamine pyrophosphate enzyme TPP-binding" evidence="5">
    <location>
        <begin position="354"/>
        <end position="499"/>
    </location>
</feature>
<dbReference type="PANTHER" id="PTHR18968:SF129">
    <property type="entry name" value="ACETOLACTATE SYNTHASE"/>
    <property type="match status" value="1"/>
</dbReference>
<dbReference type="Gene3D" id="3.40.50.970">
    <property type="match status" value="2"/>
</dbReference>